<evidence type="ECO:0000313" key="3">
    <source>
        <dbReference type="EMBL" id="RPA79199.1"/>
    </source>
</evidence>
<dbReference type="EMBL" id="ML119702">
    <property type="protein sequence ID" value="RPA79199.1"/>
    <property type="molecule type" value="Genomic_DNA"/>
</dbReference>
<protein>
    <recommendedName>
        <fullName evidence="2">YMC020W-like alpha/beta hydrolase domain-containing protein</fullName>
    </recommendedName>
</protein>
<feature type="compositionally biased region" description="Polar residues" evidence="1">
    <location>
        <begin position="51"/>
        <end position="61"/>
    </location>
</feature>
<proteinExistence type="predicted"/>
<dbReference type="OrthoDB" id="5598028at2759"/>
<dbReference type="AlphaFoldDB" id="A0A3N4HZT7"/>
<reference evidence="3 4" key="1">
    <citation type="journal article" date="2018" name="Nat. Ecol. Evol.">
        <title>Pezizomycetes genomes reveal the molecular basis of ectomycorrhizal truffle lifestyle.</title>
        <authorList>
            <person name="Murat C."/>
            <person name="Payen T."/>
            <person name="Noel B."/>
            <person name="Kuo A."/>
            <person name="Morin E."/>
            <person name="Chen J."/>
            <person name="Kohler A."/>
            <person name="Krizsan K."/>
            <person name="Balestrini R."/>
            <person name="Da Silva C."/>
            <person name="Montanini B."/>
            <person name="Hainaut M."/>
            <person name="Levati E."/>
            <person name="Barry K.W."/>
            <person name="Belfiori B."/>
            <person name="Cichocki N."/>
            <person name="Clum A."/>
            <person name="Dockter R.B."/>
            <person name="Fauchery L."/>
            <person name="Guy J."/>
            <person name="Iotti M."/>
            <person name="Le Tacon F."/>
            <person name="Lindquist E.A."/>
            <person name="Lipzen A."/>
            <person name="Malagnac F."/>
            <person name="Mello A."/>
            <person name="Molinier V."/>
            <person name="Miyauchi S."/>
            <person name="Poulain J."/>
            <person name="Riccioni C."/>
            <person name="Rubini A."/>
            <person name="Sitrit Y."/>
            <person name="Splivallo R."/>
            <person name="Traeger S."/>
            <person name="Wang M."/>
            <person name="Zifcakova L."/>
            <person name="Wipf D."/>
            <person name="Zambonelli A."/>
            <person name="Paolocci F."/>
            <person name="Nowrousian M."/>
            <person name="Ottonello S."/>
            <person name="Baldrian P."/>
            <person name="Spatafora J.W."/>
            <person name="Henrissat B."/>
            <person name="Nagy L.G."/>
            <person name="Aury J.M."/>
            <person name="Wincker P."/>
            <person name="Grigoriev I.V."/>
            <person name="Bonfante P."/>
            <person name="Martin F.M."/>
        </authorList>
    </citation>
    <scope>NUCLEOTIDE SEQUENCE [LARGE SCALE GENOMIC DNA]</scope>
    <source>
        <strain evidence="3 4">RN42</strain>
    </source>
</reference>
<feature type="region of interest" description="Disordered" evidence="1">
    <location>
        <begin position="1"/>
        <end position="94"/>
    </location>
</feature>
<organism evidence="3 4">
    <name type="scientific">Ascobolus immersus RN42</name>
    <dbReference type="NCBI Taxonomy" id="1160509"/>
    <lineage>
        <taxon>Eukaryota</taxon>
        <taxon>Fungi</taxon>
        <taxon>Dikarya</taxon>
        <taxon>Ascomycota</taxon>
        <taxon>Pezizomycotina</taxon>
        <taxon>Pezizomycetes</taxon>
        <taxon>Pezizales</taxon>
        <taxon>Ascobolaceae</taxon>
        <taxon>Ascobolus</taxon>
    </lineage>
</organism>
<dbReference type="SUPFAM" id="SSF53474">
    <property type="entry name" value="alpha/beta-Hydrolases"/>
    <property type="match status" value="1"/>
</dbReference>
<keyword evidence="4" id="KW-1185">Reference proteome</keyword>
<evidence type="ECO:0000259" key="2">
    <source>
        <dbReference type="Pfam" id="PF26147"/>
    </source>
</evidence>
<dbReference type="PANTHER" id="PTHR47349">
    <property type="entry name" value="CHROMOSOME 8, WHOLE GENOME SHOTGUN SEQUENCE"/>
    <property type="match status" value="1"/>
</dbReference>
<name>A0A3N4HZT7_ASCIM</name>
<accession>A0A3N4HZT7</accession>
<gene>
    <name evidence="3" type="ORF">BJ508DRAFT_211350</name>
</gene>
<evidence type="ECO:0000313" key="4">
    <source>
        <dbReference type="Proteomes" id="UP000275078"/>
    </source>
</evidence>
<sequence length="546" mass="60215">MSEPTIPVPEVSSEPSDVAKAPDSAEPASDVKPISAVPPRPASWGFWPLVNRSTDTLQSNPPVAAGTGEVNDSSATPVVQPDKAKGKEPVNPIGKIDSKAQNAVIINPDNNKGKTEITITETGSSSATPSAAKKELQRLHKNSPQGPPNHILPSIDDCLWRKDQPRFLEKVSKLIWKKPEQQQHRHLHLATVPLKPKKAVAIGVHGFFPMRLVRTVLGEPTGTSKRFATHASNAIKRWADHNGISIEVENIALEGEGKVADRVEILWNLLGHWMDVVREADFVFVAAHSQGAVVGMMLLAKMIEQGVVDNARVGFLAMAGINNGPFYHLPTTLLTGSAKELFEFQRGDSTVSKKYIQAIRTVLAHNTKIIYVGSIDDQLVPLESSTFQNIHHPHIFRSVFVDGRVHAPDFLSHLVGFALKLRNLGWSDHGLIRELSTPLAGSLYSGEGHSRVYDDGQVYDLAVRFALETTDMPDIPLRVDKFELPAGTTNPFFLPWSMRGLLEEPYVRSELGHESRTLLEQFEAWKPTSKVLKDVKFRLEAVRSKL</sequence>
<dbReference type="InterPro" id="IPR058933">
    <property type="entry name" value="YMC020W-like_ab_hydrolase"/>
</dbReference>
<dbReference type="InterPro" id="IPR029058">
    <property type="entry name" value="AB_hydrolase_fold"/>
</dbReference>
<dbReference type="PANTHER" id="PTHR47349:SF1">
    <property type="entry name" value="AER328WP"/>
    <property type="match status" value="1"/>
</dbReference>
<dbReference type="Proteomes" id="UP000275078">
    <property type="component" value="Unassembled WGS sequence"/>
</dbReference>
<feature type="domain" description="YMC020W-like alpha/beta hydrolase" evidence="2">
    <location>
        <begin position="152"/>
        <end position="504"/>
    </location>
</feature>
<evidence type="ECO:0000256" key="1">
    <source>
        <dbReference type="SAM" id="MobiDB-lite"/>
    </source>
</evidence>
<dbReference type="Pfam" id="PF26147">
    <property type="entry name" value="AB_HYDROLASE_YMC0-YMC35"/>
    <property type="match status" value="1"/>
</dbReference>
<dbReference type="InterPro" id="IPR058934">
    <property type="entry name" value="YMC020W-like"/>
</dbReference>